<organism evidence="2 3">
    <name type="scientific">Ceratodon purpureus</name>
    <name type="common">Fire moss</name>
    <name type="synonym">Dicranum purpureum</name>
    <dbReference type="NCBI Taxonomy" id="3225"/>
    <lineage>
        <taxon>Eukaryota</taxon>
        <taxon>Viridiplantae</taxon>
        <taxon>Streptophyta</taxon>
        <taxon>Embryophyta</taxon>
        <taxon>Bryophyta</taxon>
        <taxon>Bryophytina</taxon>
        <taxon>Bryopsida</taxon>
        <taxon>Dicranidae</taxon>
        <taxon>Pseudoditrichales</taxon>
        <taxon>Ditrichaceae</taxon>
        <taxon>Ceratodon</taxon>
    </lineage>
</organism>
<protein>
    <submittedName>
        <fullName evidence="2">Uncharacterized protein</fullName>
    </submittedName>
</protein>
<evidence type="ECO:0000313" key="3">
    <source>
        <dbReference type="Proteomes" id="UP000822688"/>
    </source>
</evidence>
<comment type="caution">
    <text evidence="2">The sequence shown here is derived from an EMBL/GenBank/DDBJ whole genome shotgun (WGS) entry which is preliminary data.</text>
</comment>
<sequence length="99" mass="11368">MRSQTFSLKMRMMEVNAAKEPSCPPFSLPLPPLSLSNKTPQAEHEKNGKGRFSRSAPHCHHRHLRTIIIIVDVRLVTWSNCPHRPTSINNRRHSLYCAD</sequence>
<proteinExistence type="predicted"/>
<reference evidence="2" key="1">
    <citation type="submission" date="2020-06" db="EMBL/GenBank/DDBJ databases">
        <title>WGS assembly of Ceratodon purpureus strain R40.</title>
        <authorList>
            <person name="Carey S.B."/>
            <person name="Jenkins J."/>
            <person name="Shu S."/>
            <person name="Lovell J.T."/>
            <person name="Sreedasyam A."/>
            <person name="Maumus F."/>
            <person name="Tiley G.P."/>
            <person name="Fernandez-Pozo N."/>
            <person name="Barry K."/>
            <person name="Chen C."/>
            <person name="Wang M."/>
            <person name="Lipzen A."/>
            <person name="Daum C."/>
            <person name="Saski C.A."/>
            <person name="Payton A.C."/>
            <person name="Mcbreen J.C."/>
            <person name="Conrad R.E."/>
            <person name="Kollar L.M."/>
            <person name="Olsson S."/>
            <person name="Huttunen S."/>
            <person name="Landis J.B."/>
            <person name="Wickett N.J."/>
            <person name="Johnson M.G."/>
            <person name="Rensing S.A."/>
            <person name="Grimwood J."/>
            <person name="Schmutz J."/>
            <person name="Mcdaniel S.F."/>
        </authorList>
    </citation>
    <scope>NUCLEOTIDE SEQUENCE</scope>
    <source>
        <strain evidence="2">R40</strain>
    </source>
</reference>
<gene>
    <name evidence="2" type="ORF">KC19_VG129300</name>
</gene>
<keyword evidence="3" id="KW-1185">Reference proteome</keyword>
<dbReference type="Proteomes" id="UP000822688">
    <property type="component" value="Chromosome V"/>
</dbReference>
<dbReference type="EMBL" id="CM026426">
    <property type="protein sequence ID" value="KAG0572844.1"/>
    <property type="molecule type" value="Genomic_DNA"/>
</dbReference>
<accession>A0A8T0HPN5</accession>
<evidence type="ECO:0000313" key="2">
    <source>
        <dbReference type="EMBL" id="KAG0572844.1"/>
    </source>
</evidence>
<dbReference type="AlphaFoldDB" id="A0A8T0HPN5"/>
<name>A0A8T0HPN5_CERPU</name>
<evidence type="ECO:0000256" key="1">
    <source>
        <dbReference type="SAM" id="MobiDB-lite"/>
    </source>
</evidence>
<feature type="region of interest" description="Disordered" evidence="1">
    <location>
        <begin position="34"/>
        <end position="57"/>
    </location>
</feature>